<proteinExistence type="predicted"/>
<reference evidence="1" key="1">
    <citation type="submission" date="2021-02" db="EMBL/GenBank/DDBJ databases">
        <authorList>
            <person name="Dougan E. K."/>
            <person name="Rhodes N."/>
            <person name="Thang M."/>
            <person name="Chan C."/>
        </authorList>
    </citation>
    <scope>NUCLEOTIDE SEQUENCE</scope>
</reference>
<name>A0A812YAQ1_SYMPI</name>
<organism evidence="1 2">
    <name type="scientific">Symbiodinium pilosum</name>
    <name type="common">Dinoflagellate</name>
    <dbReference type="NCBI Taxonomy" id="2952"/>
    <lineage>
        <taxon>Eukaryota</taxon>
        <taxon>Sar</taxon>
        <taxon>Alveolata</taxon>
        <taxon>Dinophyceae</taxon>
        <taxon>Suessiales</taxon>
        <taxon>Symbiodiniaceae</taxon>
        <taxon>Symbiodinium</taxon>
    </lineage>
</organism>
<feature type="non-terminal residue" evidence="1">
    <location>
        <position position="1"/>
    </location>
</feature>
<feature type="non-terminal residue" evidence="1">
    <location>
        <position position="142"/>
    </location>
</feature>
<comment type="caution">
    <text evidence="1">The sequence shown here is derived from an EMBL/GenBank/DDBJ whole genome shotgun (WGS) entry which is preliminary data.</text>
</comment>
<dbReference type="OrthoDB" id="10497089at2759"/>
<accession>A0A812YAQ1</accession>
<protein>
    <submittedName>
        <fullName evidence="1">Uncharacterized protein</fullName>
    </submittedName>
</protein>
<evidence type="ECO:0000313" key="2">
    <source>
        <dbReference type="Proteomes" id="UP000649617"/>
    </source>
</evidence>
<dbReference type="AlphaFoldDB" id="A0A812YAQ1"/>
<evidence type="ECO:0000313" key="1">
    <source>
        <dbReference type="EMBL" id="CAE7769421.1"/>
    </source>
</evidence>
<dbReference type="Proteomes" id="UP000649617">
    <property type="component" value="Unassembled WGS sequence"/>
</dbReference>
<keyword evidence="2" id="KW-1185">Reference proteome</keyword>
<dbReference type="EMBL" id="CAJNIZ010047521">
    <property type="protein sequence ID" value="CAE7769421.1"/>
    <property type="molecule type" value="Genomic_DNA"/>
</dbReference>
<gene>
    <name evidence="1" type="ORF">SPIL2461_LOCUS22628</name>
</gene>
<sequence length="142" mass="16383">ARDVEVVIQGLGGELLMTLTLPKSTRIRDVARKLKEAKPEWQSSRILFTREDQVFKAIQKLAEVEIDRKFEVTATATQSLQAIQRWCHELFEEAIAAEMDEEEYADVPFEKLPLDSLADTHLYSLLHKEFGDFLPKPLHYPN</sequence>